<evidence type="ECO:0008006" key="4">
    <source>
        <dbReference type="Google" id="ProtNLM"/>
    </source>
</evidence>
<keyword evidence="3" id="KW-1185">Reference proteome</keyword>
<sequence length="99" mass="10557">MGRRDGGGDEGSGRGRERREEAELLETVRDALRGLAAVPEDGLDDALDAAASTLAAAPAGPQAASRALLRAAEELVRRAWENGWQPADVVRLIRREPEA</sequence>
<feature type="region of interest" description="Disordered" evidence="1">
    <location>
        <begin position="1"/>
        <end position="22"/>
    </location>
</feature>
<feature type="non-terminal residue" evidence="2">
    <location>
        <position position="99"/>
    </location>
</feature>
<name>A0ABR5J2I6_9ACTN</name>
<protein>
    <recommendedName>
        <fullName evidence="4">Aromatic acid decarboxylase</fullName>
    </recommendedName>
</protein>
<accession>A0ABR5J2I6</accession>
<reference evidence="2 3" key="1">
    <citation type="submission" date="2015-07" db="EMBL/GenBank/DDBJ databases">
        <authorList>
            <person name="Ju K.-S."/>
            <person name="Doroghazi J.R."/>
            <person name="Metcalf W.W."/>
        </authorList>
    </citation>
    <scope>NUCLEOTIDE SEQUENCE [LARGE SCALE GENOMIC DNA]</scope>
    <source>
        <strain evidence="2 3">NRRL B-3589</strain>
    </source>
</reference>
<evidence type="ECO:0000256" key="1">
    <source>
        <dbReference type="SAM" id="MobiDB-lite"/>
    </source>
</evidence>
<organism evidence="2 3">
    <name type="scientific">Streptomyces varsoviensis</name>
    <dbReference type="NCBI Taxonomy" id="67373"/>
    <lineage>
        <taxon>Bacteria</taxon>
        <taxon>Bacillati</taxon>
        <taxon>Actinomycetota</taxon>
        <taxon>Actinomycetes</taxon>
        <taxon>Kitasatosporales</taxon>
        <taxon>Streptomycetaceae</taxon>
        <taxon>Streptomyces</taxon>
    </lineage>
</organism>
<gene>
    <name evidence="2" type="ORF">ADK38_24255</name>
</gene>
<dbReference type="Proteomes" id="UP000037020">
    <property type="component" value="Unassembled WGS sequence"/>
</dbReference>
<evidence type="ECO:0000313" key="3">
    <source>
        <dbReference type="Proteomes" id="UP000037020"/>
    </source>
</evidence>
<dbReference type="EMBL" id="LGUT01002109">
    <property type="protein sequence ID" value="KOG87647.1"/>
    <property type="molecule type" value="Genomic_DNA"/>
</dbReference>
<proteinExistence type="predicted"/>
<comment type="caution">
    <text evidence="2">The sequence shown here is derived from an EMBL/GenBank/DDBJ whole genome shotgun (WGS) entry which is preliminary data.</text>
</comment>
<evidence type="ECO:0000313" key="2">
    <source>
        <dbReference type="EMBL" id="KOG87647.1"/>
    </source>
</evidence>